<proteinExistence type="predicted"/>
<feature type="region of interest" description="Disordered" evidence="1">
    <location>
        <begin position="265"/>
        <end position="332"/>
    </location>
</feature>
<dbReference type="AlphaFoldDB" id="A0A371PLI0"/>
<evidence type="ECO:0000256" key="1">
    <source>
        <dbReference type="SAM" id="MobiDB-lite"/>
    </source>
</evidence>
<keyword evidence="3" id="KW-1185">Reference proteome</keyword>
<sequence length="694" mass="70828">MNISQMMRGLLGDAVSGETRAMELKVGQVVRGVVVQTFENNEALIQINGAQVRAKLEMPMTTGQSAMLQVQPESNSSVVLLKAVDISASGLLDDTFRDYAKQLGLPDQRWALDIVKDLRREGFPFNRTTAQAFQAAIAAMPRGADQEQWMTAAAAAFKRGLPMTATTIASMGQVMFGRAPHELMDSLQRQLGAFVGGSGMPEAGGEARSAQHAGARVLALLMQGDALLRGGLASSNSGSSAAAPAAQGQPAAAAAQTTVPGQFAPQVAAGVPTGGNNANPADSANTSPAGGTSASLAGTNTSSASSANPGPAGGIHASSAGNPGTGQASAASGASTNWLGGMMKWLGVDHELQLAKAATTVENGSQSGAAQSSRQAAVEAGMLRPQTGAASGQSQGAVASQSQASPLTAGANGETLASAAARPEASVAGMRSDAAVIAPRGAESGAAEAGRSLAANAQPTSSPSAQGAQPHQPSMGDGWSRGDQTPAASQTVQHAAAASPSAVPTETLKNALLTLVGASDTPPAIKETAQQLIHQITGQQLLLTPERNSSVFTHVTMFIPLKDANGGTTASVHIQTRRGKRGELDADNCRLLFNLSMASLGDTLVDVNVTNKIVSLNIWNDHPAIAELIEGSRGNIATRLQETGYQLLSLRATPLPSPEDSAEAATAAKDKKMQAPPDLSQFSSTRYKGVDYRI</sequence>
<protein>
    <recommendedName>
        <fullName evidence="4">Flagellar hook-length control protein FliK</fullName>
    </recommendedName>
</protein>
<feature type="region of interest" description="Disordered" evidence="1">
    <location>
        <begin position="652"/>
        <end position="682"/>
    </location>
</feature>
<dbReference type="EMBL" id="QUBQ01000001">
    <property type="protein sequence ID" value="REK76489.1"/>
    <property type="molecule type" value="Genomic_DNA"/>
</dbReference>
<accession>A0A371PLI0</accession>
<feature type="compositionally biased region" description="Low complexity" evidence="1">
    <location>
        <begin position="487"/>
        <end position="499"/>
    </location>
</feature>
<evidence type="ECO:0008006" key="4">
    <source>
        <dbReference type="Google" id="ProtNLM"/>
    </source>
</evidence>
<dbReference type="Proteomes" id="UP000261905">
    <property type="component" value="Unassembled WGS sequence"/>
</dbReference>
<feature type="compositionally biased region" description="Low complexity" evidence="1">
    <location>
        <begin position="441"/>
        <end position="457"/>
    </location>
</feature>
<feature type="region of interest" description="Disordered" evidence="1">
    <location>
        <begin position="441"/>
        <end position="503"/>
    </location>
</feature>
<evidence type="ECO:0000313" key="3">
    <source>
        <dbReference type="Proteomes" id="UP000261905"/>
    </source>
</evidence>
<evidence type="ECO:0000313" key="2">
    <source>
        <dbReference type="EMBL" id="REK76489.1"/>
    </source>
</evidence>
<feature type="compositionally biased region" description="Polar residues" evidence="1">
    <location>
        <begin position="274"/>
        <end position="285"/>
    </location>
</feature>
<name>A0A371PLI0_9BACL</name>
<gene>
    <name evidence="2" type="ORF">DX130_05475</name>
</gene>
<dbReference type="RefSeq" id="WP_116043462.1">
    <property type="nucleotide sequence ID" value="NZ_QUBQ01000001.1"/>
</dbReference>
<comment type="caution">
    <text evidence="2">The sequence shown here is derived from an EMBL/GenBank/DDBJ whole genome shotgun (WGS) entry which is preliminary data.</text>
</comment>
<feature type="region of interest" description="Disordered" evidence="1">
    <location>
        <begin position="386"/>
        <end position="416"/>
    </location>
</feature>
<feature type="compositionally biased region" description="Low complexity" evidence="1">
    <location>
        <begin position="286"/>
        <end position="310"/>
    </location>
</feature>
<feature type="compositionally biased region" description="Polar residues" evidence="1">
    <location>
        <begin position="458"/>
        <end position="472"/>
    </location>
</feature>
<reference evidence="2 3" key="1">
    <citation type="submission" date="2018-08" db="EMBL/GenBank/DDBJ databases">
        <title>Paenibacillus sp. M4BSY-1, whole genome shotgun sequence.</title>
        <authorList>
            <person name="Tuo L."/>
        </authorList>
    </citation>
    <scope>NUCLEOTIDE SEQUENCE [LARGE SCALE GENOMIC DNA]</scope>
    <source>
        <strain evidence="2 3">M4BSY-1</strain>
    </source>
</reference>
<dbReference type="OrthoDB" id="2351076at2"/>
<organism evidence="2 3">
    <name type="scientific">Paenibacillus paeoniae</name>
    <dbReference type="NCBI Taxonomy" id="2292705"/>
    <lineage>
        <taxon>Bacteria</taxon>
        <taxon>Bacillati</taxon>
        <taxon>Bacillota</taxon>
        <taxon>Bacilli</taxon>
        <taxon>Bacillales</taxon>
        <taxon>Paenibacillaceae</taxon>
        <taxon>Paenibacillus</taxon>
    </lineage>
</organism>
<feature type="compositionally biased region" description="Low complexity" evidence="1">
    <location>
        <begin position="386"/>
        <end position="405"/>
    </location>
</feature>